<organism evidence="1">
    <name type="scientific">Guillardia theta (strain CCMP2712)</name>
    <name type="common">Cryptophyte</name>
    <dbReference type="NCBI Taxonomy" id="905079"/>
    <lineage>
        <taxon>Eukaryota</taxon>
        <taxon>Cryptophyceae</taxon>
        <taxon>Pyrenomonadales</taxon>
        <taxon>Geminigeraceae</taxon>
        <taxon>Guillardia</taxon>
    </lineage>
</organism>
<reference evidence="1 3" key="1">
    <citation type="journal article" date="2012" name="Nature">
        <title>Algal genomes reveal evolutionary mosaicism and the fate of nucleomorphs.</title>
        <authorList>
            <consortium name="DOE Joint Genome Institute"/>
            <person name="Curtis B.A."/>
            <person name="Tanifuji G."/>
            <person name="Burki F."/>
            <person name="Gruber A."/>
            <person name="Irimia M."/>
            <person name="Maruyama S."/>
            <person name="Arias M.C."/>
            <person name="Ball S.G."/>
            <person name="Gile G.H."/>
            <person name="Hirakawa Y."/>
            <person name="Hopkins J.F."/>
            <person name="Kuo A."/>
            <person name="Rensing S.A."/>
            <person name="Schmutz J."/>
            <person name="Symeonidi A."/>
            <person name="Elias M."/>
            <person name="Eveleigh R.J."/>
            <person name="Herman E.K."/>
            <person name="Klute M.J."/>
            <person name="Nakayama T."/>
            <person name="Obornik M."/>
            <person name="Reyes-Prieto A."/>
            <person name="Armbrust E.V."/>
            <person name="Aves S.J."/>
            <person name="Beiko R.G."/>
            <person name="Coutinho P."/>
            <person name="Dacks J.B."/>
            <person name="Durnford D.G."/>
            <person name="Fast N.M."/>
            <person name="Green B.R."/>
            <person name="Grisdale C.J."/>
            <person name="Hempel F."/>
            <person name="Henrissat B."/>
            <person name="Hoppner M.P."/>
            <person name="Ishida K."/>
            <person name="Kim E."/>
            <person name="Koreny L."/>
            <person name="Kroth P.G."/>
            <person name="Liu Y."/>
            <person name="Malik S.B."/>
            <person name="Maier U.G."/>
            <person name="McRose D."/>
            <person name="Mock T."/>
            <person name="Neilson J.A."/>
            <person name="Onodera N.T."/>
            <person name="Poole A.M."/>
            <person name="Pritham E.J."/>
            <person name="Richards T.A."/>
            <person name="Rocap G."/>
            <person name="Roy S.W."/>
            <person name="Sarai C."/>
            <person name="Schaack S."/>
            <person name="Shirato S."/>
            <person name="Slamovits C.H."/>
            <person name="Spencer D.F."/>
            <person name="Suzuki S."/>
            <person name="Worden A.Z."/>
            <person name="Zauner S."/>
            <person name="Barry K."/>
            <person name="Bell C."/>
            <person name="Bharti A.K."/>
            <person name="Crow J.A."/>
            <person name="Grimwood J."/>
            <person name="Kramer R."/>
            <person name="Lindquist E."/>
            <person name="Lucas S."/>
            <person name="Salamov A."/>
            <person name="McFadden G.I."/>
            <person name="Lane C.E."/>
            <person name="Keeling P.J."/>
            <person name="Gray M.W."/>
            <person name="Grigoriev I.V."/>
            <person name="Archibald J.M."/>
        </authorList>
    </citation>
    <scope>NUCLEOTIDE SEQUENCE</scope>
    <source>
        <strain evidence="1 3">CCMP2712</strain>
    </source>
</reference>
<dbReference type="KEGG" id="gtt:GUITHDRAFT_166557"/>
<dbReference type="EnsemblProtists" id="EKX33081">
    <property type="protein sequence ID" value="EKX33081"/>
    <property type="gene ID" value="GUITHDRAFT_166557"/>
</dbReference>
<dbReference type="EMBL" id="JH993157">
    <property type="protein sequence ID" value="EKX33081.1"/>
    <property type="molecule type" value="Genomic_DNA"/>
</dbReference>
<dbReference type="GeneID" id="17289813"/>
<evidence type="ECO:0000313" key="1">
    <source>
        <dbReference type="EMBL" id="EKX33081.1"/>
    </source>
</evidence>
<keyword evidence="3" id="KW-1185">Reference proteome</keyword>
<name>L1IA00_GUITC</name>
<accession>L1IA00</accession>
<evidence type="ECO:0008006" key="4">
    <source>
        <dbReference type="Google" id="ProtNLM"/>
    </source>
</evidence>
<dbReference type="HOGENOM" id="CLU_1942099_0_0_1"/>
<evidence type="ECO:0000313" key="2">
    <source>
        <dbReference type="EnsemblProtists" id="EKX33081"/>
    </source>
</evidence>
<gene>
    <name evidence="1" type="ORF">GUITHDRAFT_166557</name>
</gene>
<dbReference type="Gene3D" id="1.10.238.10">
    <property type="entry name" value="EF-hand"/>
    <property type="match status" value="1"/>
</dbReference>
<dbReference type="Proteomes" id="UP000011087">
    <property type="component" value="Unassembled WGS sequence"/>
</dbReference>
<sequence>MAESPMSSTSSTSSVDFEEVPLPDRLGWKTCKAGYARKVAMTKEVCDAFRNALEMNFSEYAESVDASARWEFKRLDKKDEGVLPVDTLFEGLRHRMSQDELADLFDNMHTGSGVVSLEEFLAAKMRCVSL</sequence>
<reference evidence="3" key="2">
    <citation type="submission" date="2012-11" db="EMBL/GenBank/DDBJ databases">
        <authorList>
            <person name="Kuo A."/>
            <person name="Curtis B.A."/>
            <person name="Tanifuji G."/>
            <person name="Burki F."/>
            <person name="Gruber A."/>
            <person name="Irimia M."/>
            <person name="Maruyama S."/>
            <person name="Arias M.C."/>
            <person name="Ball S.G."/>
            <person name="Gile G.H."/>
            <person name="Hirakawa Y."/>
            <person name="Hopkins J.F."/>
            <person name="Rensing S.A."/>
            <person name="Schmutz J."/>
            <person name="Symeonidi A."/>
            <person name="Elias M."/>
            <person name="Eveleigh R.J."/>
            <person name="Herman E.K."/>
            <person name="Klute M.J."/>
            <person name="Nakayama T."/>
            <person name="Obornik M."/>
            <person name="Reyes-Prieto A."/>
            <person name="Armbrust E.V."/>
            <person name="Aves S.J."/>
            <person name="Beiko R.G."/>
            <person name="Coutinho P."/>
            <person name="Dacks J.B."/>
            <person name="Durnford D.G."/>
            <person name="Fast N.M."/>
            <person name="Green B.R."/>
            <person name="Grisdale C."/>
            <person name="Hempe F."/>
            <person name="Henrissat B."/>
            <person name="Hoppner M.P."/>
            <person name="Ishida K.-I."/>
            <person name="Kim E."/>
            <person name="Koreny L."/>
            <person name="Kroth P.G."/>
            <person name="Liu Y."/>
            <person name="Malik S.-B."/>
            <person name="Maier U.G."/>
            <person name="McRose D."/>
            <person name="Mock T."/>
            <person name="Neilson J.A."/>
            <person name="Onodera N.T."/>
            <person name="Poole A.M."/>
            <person name="Pritham E.J."/>
            <person name="Richards T.A."/>
            <person name="Rocap G."/>
            <person name="Roy S.W."/>
            <person name="Sarai C."/>
            <person name="Schaack S."/>
            <person name="Shirato S."/>
            <person name="Slamovits C.H."/>
            <person name="Spencer D.F."/>
            <person name="Suzuki S."/>
            <person name="Worden A.Z."/>
            <person name="Zauner S."/>
            <person name="Barry K."/>
            <person name="Bell C."/>
            <person name="Bharti A.K."/>
            <person name="Crow J.A."/>
            <person name="Grimwood J."/>
            <person name="Kramer R."/>
            <person name="Lindquist E."/>
            <person name="Lucas S."/>
            <person name="Salamov A."/>
            <person name="McFadden G.I."/>
            <person name="Lane C.E."/>
            <person name="Keeling P.J."/>
            <person name="Gray M.W."/>
            <person name="Grigoriev I.V."/>
            <person name="Archibald J.M."/>
        </authorList>
    </citation>
    <scope>NUCLEOTIDE SEQUENCE</scope>
    <source>
        <strain evidence="3">CCMP2712</strain>
    </source>
</reference>
<dbReference type="SUPFAM" id="SSF47473">
    <property type="entry name" value="EF-hand"/>
    <property type="match status" value="1"/>
</dbReference>
<dbReference type="InterPro" id="IPR011992">
    <property type="entry name" value="EF-hand-dom_pair"/>
</dbReference>
<proteinExistence type="predicted"/>
<dbReference type="AlphaFoldDB" id="L1IA00"/>
<evidence type="ECO:0000313" key="3">
    <source>
        <dbReference type="Proteomes" id="UP000011087"/>
    </source>
</evidence>
<dbReference type="RefSeq" id="XP_005820061.1">
    <property type="nucleotide sequence ID" value="XM_005820004.1"/>
</dbReference>
<dbReference type="PaxDb" id="55529-EKX33081"/>
<protein>
    <recommendedName>
        <fullName evidence="4">EF-hand domain-containing protein</fullName>
    </recommendedName>
</protein>
<reference evidence="2" key="3">
    <citation type="submission" date="2016-03" db="UniProtKB">
        <authorList>
            <consortium name="EnsemblProtists"/>
        </authorList>
    </citation>
    <scope>IDENTIFICATION</scope>
</reference>